<feature type="region of interest" description="Disordered" evidence="1">
    <location>
        <begin position="895"/>
        <end position="920"/>
    </location>
</feature>
<feature type="compositionally biased region" description="Polar residues" evidence="1">
    <location>
        <begin position="773"/>
        <end position="785"/>
    </location>
</feature>
<organism evidence="4">
    <name type="scientific">Pseudogymnoascus destructans</name>
    <dbReference type="NCBI Taxonomy" id="655981"/>
    <lineage>
        <taxon>Eukaryota</taxon>
        <taxon>Fungi</taxon>
        <taxon>Dikarya</taxon>
        <taxon>Ascomycota</taxon>
        <taxon>Pezizomycotina</taxon>
        <taxon>Leotiomycetes</taxon>
        <taxon>Thelebolales</taxon>
        <taxon>Thelebolaceae</taxon>
        <taxon>Pseudogymnoascus</taxon>
    </lineage>
</organism>
<feature type="compositionally biased region" description="Polar residues" evidence="1">
    <location>
        <begin position="909"/>
        <end position="920"/>
    </location>
</feature>
<feature type="domain" description="Dystroglycan-type cadherin-like" evidence="3">
    <location>
        <begin position="422"/>
        <end position="526"/>
    </location>
</feature>
<dbReference type="GO" id="GO:0005509">
    <property type="term" value="F:calcium ion binding"/>
    <property type="evidence" value="ECO:0007669"/>
    <property type="project" value="InterPro"/>
</dbReference>
<feature type="region of interest" description="Disordered" evidence="1">
    <location>
        <begin position="663"/>
        <end position="688"/>
    </location>
</feature>
<dbReference type="InterPro" id="IPR015919">
    <property type="entry name" value="Cadherin-like_sf"/>
</dbReference>
<proteinExistence type="predicted"/>
<dbReference type="VEuPathDB" id="FungiDB:GMDG_07503"/>
<feature type="compositionally biased region" description="Polar residues" evidence="1">
    <location>
        <begin position="1118"/>
        <end position="1130"/>
    </location>
</feature>
<dbReference type="Gene3D" id="2.60.40.10">
    <property type="entry name" value="Immunoglobulins"/>
    <property type="match status" value="4"/>
</dbReference>
<name>A0A177A1L7_9PEZI</name>
<evidence type="ECO:0000313" key="4">
    <source>
        <dbReference type="EMBL" id="OAF54973.2"/>
    </source>
</evidence>
<dbReference type="eggNOG" id="ENOG502QURR">
    <property type="taxonomic scope" value="Eukaryota"/>
</dbReference>
<evidence type="ECO:0000259" key="3">
    <source>
        <dbReference type="SMART" id="SM00736"/>
    </source>
</evidence>
<keyword evidence="2" id="KW-1133">Transmembrane helix</keyword>
<dbReference type="Pfam" id="PF05345">
    <property type="entry name" value="He_PIG"/>
    <property type="match status" value="1"/>
</dbReference>
<reference evidence="4" key="1">
    <citation type="submission" date="2016-03" db="EMBL/GenBank/DDBJ databases">
        <title>Updated assembly of Pseudogymnoascus destructans, the fungus causing white-nose syndrome of bats.</title>
        <authorList>
            <person name="Palmer J.M."/>
            <person name="Drees K.P."/>
            <person name="Foster J.T."/>
            <person name="Lindner D.L."/>
        </authorList>
    </citation>
    <scope>NUCLEOTIDE SEQUENCE [LARGE SCALE GENOMIC DNA]</scope>
    <source>
        <strain evidence="4">20631-21</strain>
    </source>
</reference>
<feature type="region of interest" description="Disordered" evidence="1">
    <location>
        <begin position="1117"/>
        <end position="1153"/>
    </location>
</feature>
<sequence length="1153" mass="125358">MMPAAALFDMGTAERSREGSSGLLCRDPSLPFCPVILISRLLFHVVSLWILYFYQAIWRNHLGVKIRVPSDSSKMQLYMHRGHVWRRMRSQTACMIMLLEGLAAATPTINLPFNSQFPPVARGSTPFNFTLSESTFSSDKALTYALSNAPSWLSLDSATRTLSGTPPDLASGTSPTMDIIATDGSGSISMRSNLIVSTRKAPEITMPIEAQLKSQGENTAQNSIIFNTSSRFSFSFSAGTFTYPVGRSTFAYFESPSPISMVAVTMDNTPLPPWISFDNSTMTFSGETPDSKALTQPHERFGIRLIALDVPGFAGASVPFYIEVENHKIEWDDTALEMKIFVGKPFEFKALSGSLKLDGKVANTADIISVATTKVPWLEFDNTTYVLYGTPRERRKSASPLNVTVSAQDRYGGTATVVIRVTLANNIFSDGDTAPINATIGQPFSYNVSQAFVDPTAVDIGVSISPQVSWLSFDSKAFKLSGDVSKSAEESSINITMAATPKLALSKTAPDLKSFTITVVSQPPNSNGLEATTATTDSASRHGLTRGELAAAIILSILGVIFMAGILLYCGRRQRNRFKLSDPIVPLSKRDISTPRLQKKFSILGLNGSPGSAHPGLRAKARNMDKVTFDNPDPFSTKYSVATVRQSSSSSKYSDELSPHFNAGHSGHKDFSRPFQGTGGSENSIDDDPDIIIIQNFPNEPDEEIKSRSITAAPSAVRTKGGTHSFHPYRTTPRASPNLEQPPEATCTTNTTKYRAHKRHRTPSDLGPLLNTPRKQYSSTSLQRTGSERSTRTVQPWSKTSRANGHNHSTSVSPVEESTWESTPGSPIKSSAARPRSSLSVVTESTDVLYLGHPSPTTTTNDSLPLTFNSASPFTQPLQTFLNMAYSPPGTNLGNSRSSLSQLPGRRTAGSSPFFSGSHRTSARVQSRGEMLFGADKEAAAKISRRQAVPEPLALRKLARDENKLQALQDPGLGHLLDGLGGSRIDLAISSYAGSIEMTEDGTRRLVSFLASVDKRKSWSDTDSRKSFSAWDFEQEKEGPSEAPTGMLQRLKSYRSNVSTRSKTTFREQSMWLGSEDKDARGPTFMEQMASLEYYGGLFGGTADKGGRWARSHWSESIGGSSRRLSTPLSPKSFELGPWAKRDGNDGVGSVVV</sequence>
<feature type="transmembrane region" description="Helical" evidence="2">
    <location>
        <begin position="549"/>
        <end position="570"/>
    </location>
</feature>
<feature type="compositionally biased region" description="Polar residues" evidence="1">
    <location>
        <begin position="792"/>
        <end position="813"/>
    </location>
</feature>
<dbReference type="AlphaFoldDB" id="A0A177A1L7"/>
<evidence type="ECO:0000256" key="1">
    <source>
        <dbReference type="SAM" id="MobiDB-lite"/>
    </source>
</evidence>
<dbReference type="RefSeq" id="XP_024320276.1">
    <property type="nucleotide sequence ID" value="XM_024472142.1"/>
</dbReference>
<feature type="transmembrane region" description="Helical" evidence="2">
    <location>
        <begin position="37"/>
        <end position="57"/>
    </location>
</feature>
<accession>A0A177A1L7</accession>
<feature type="region of interest" description="Disordered" evidence="1">
    <location>
        <begin position="714"/>
        <end position="839"/>
    </location>
</feature>
<dbReference type="InterPro" id="IPR006644">
    <property type="entry name" value="Cadg"/>
</dbReference>
<dbReference type="GO" id="GO:0016020">
    <property type="term" value="C:membrane"/>
    <property type="evidence" value="ECO:0007669"/>
    <property type="project" value="InterPro"/>
</dbReference>
<keyword evidence="2" id="KW-0812">Transmembrane</keyword>
<dbReference type="InterPro" id="IPR013783">
    <property type="entry name" value="Ig-like_fold"/>
</dbReference>
<dbReference type="SMART" id="SM00736">
    <property type="entry name" value="CADG"/>
    <property type="match status" value="3"/>
</dbReference>
<gene>
    <name evidence="4" type="ORF">VC83_08594</name>
</gene>
<dbReference type="Proteomes" id="UP000077154">
    <property type="component" value="Unassembled WGS sequence"/>
</dbReference>
<dbReference type="GeneID" id="36291634"/>
<dbReference type="EMBL" id="KV441413">
    <property type="protein sequence ID" value="OAF54973.2"/>
    <property type="molecule type" value="Genomic_DNA"/>
</dbReference>
<feature type="compositionally biased region" description="Polar residues" evidence="1">
    <location>
        <begin position="820"/>
        <end position="829"/>
    </location>
</feature>
<feature type="domain" description="Dystroglycan-type cadherin-like" evidence="3">
    <location>
        <begin position="216"/>
        <end position="335"/>
    </location>
</feature>
<feature type="domain" description="Dystroglycan-type cadherin-like" evidence="3">
    <location>
        <begin position="108"/>
        <end position="205"/>
    </location>
</feature>
<dbReference type="OrthoDB" id="41532at2759"/>
<dbReference type="SUPFAM" id="SSF49313">
    <property type="entry name" value="Cadherin-like"/>
    <property type="match status" value="4"/>
</dbReference>
<protein>
    <recommendedName>
        <fullName evidence="3">Dystroglycan-type cadherin-like domain-containing protein</fullName>
    </recommendedName>
</protein>
<evidence type="ECO:0000256" key="2">
    <source>
        <dbReference type="SAM" id="Phobius"/>
    </source>
</evidence>
<keyword evidence="2" id="KW-0472">Membrane</keyword>